<dbReference type="SUPFAM" id="SSF63829">
    <property type="entry name" value="Calcium-dependent phosphotriesterase"/>
    <property type="match status" value="3"/>
</dbReference>
<evidence type="ECO:0000256" key="6">
    <source>
        <dbReference type="ARBA" id="ARBA00023015"/>
    </source>
</evidence>
<dbReference type="SUPFAM" id="SSF52172">
    <property type="entry name" value="CheY-like"/>
    <property type="match status" value="1"/>
</dbReference>
<dbReference type="PATRIC" id="fig|1382798.3.peg.630"/>
<dbReference type="InterPro" id="IPR036097">
    <property type="entry name" value="HisK_dim/P_sf"/>
</dbReference>
<sequence>MKHFWLYSFFLLFHISVSQNIQIEKLDIKNGLPDNSVRDIIQDKHGYLWFGTLNGLSRYNGNSFKNYNTIPGDTTSLTNSRMIKILEDKRGFIWCWSRDNNLQRVNPATNEVFDLNSYVLHNQIAIQDFKIISNGDIWVWGDNGCARIQYQGNANSLKAKIFNQINGIKNIKVHFVFEDLNKNIWIGTEKGLINLNSSDDKANIKVHYPNINFISYNIFNNQIWLGTKRQGVFNFSKEKNSFSPSKFLNTKLGFNSVLSINQYDSETLLLGLENVLVKFNLVSHKVTKVHHKLFNGISRFYNDSFKNTWLIAQKRGVFKYDINNNKVTYYDLNAPEREFLGGSDKVVILEDSNKNLWLGVHSGGLFLYNREQNEFKNYSYNEEKQGGLSSDIILSLYEDASKNLWVGTMYGGVNKINLSKDYFTWYNPVEKPKNIFSNEIRAAVQDRNSTVWLGSKGGNIFGYKNDSLNYTFPDDLSKNSKHLFKNVNVYCLYIDHQDNLWIGTKGKGLFIVKNITNETKDKFEIIHFNNNKSKALNDVYSIVQDKTNSYWIGSHGYGLAHLTSPFSSPKIETFNTENKHLISNYIRYLFLDIDNNLWIATSDGINFLNSEHLTLKEKKFLAIKNIKDEITSLSFNSVDHIYQSVDKTVYIATMGGGVDIITHNNIAKRNFQFKHLSTSNGLSSNKIFAIQEDIYQNIWFSTSLGLNKYYPRNGKFEHFFIEKNHGLNYFSEGCVSKLSNGDFLFGHHRGFLSFNPKDITKDTTHFPLVFSKLFINGNEQRPRQSDILSKNIEYENELNLSHNQNTIQLDFSVLDYKRPEKIQYTYKLDNFDADWSVPLTQNTAIYQNLPHGSYTFLLKATNSDGVELAGMQKIKINIKPPFLKSNLGYLITFLIFGFIFFCFLYLYKKQISAKQEVIFTDKLNEKKIVYYTNISHEFKTPLSLISCHLEDIIDEDSLSETSKTSIKKIQKSTSYLLNLVEQILDFRKIREEKKKLQLVNTNIFNTIKDIHNQFSPLATKENIELIFNYDSKNLLGYIDVNIVKKIVYNLLSNAIKFTPANKLIKISVKRIKNNEFVKIKIKDQGKGISKEDQEHLFERFGKSENSSGIGLFYVKELVNCHKGAISVKSELKKGTCFIITLPINKKYYPEVTFEKENVIVNDSNFYEQKIEFNNNEIDENDVKKSKSILIIDDNNDIRDYLKSKFSKHFSVLTAENGKVGLDVAIKKLPDIIICDLMMPVLDGLNTVKLLRENFNTCHIPIILLTANASEYKKIEGIKIGADDYITKPFNFKYLKLKVDSVIEQRDKMIKSFSKNPTLSSSILTQSNEDKTFVDKVKNIVENSIGEPNFGINFILEKLGLSRTVFYKKMKEITGETPHEFISTIQMKKAALLLKSTNYTISEISQICGFNDANYFSKIFKKYFGQTPKSFQLKHKSNKKTMAS</sequence>
<dbReference type="EMBL" id="JTDV01000001">
    <property type="protein sequence ID" value="KJD34748.1"/>
    <property type="molecule type" value="Genomic_DNA"/>
</dbReference>
<evidence type="ECO:0000256" key="4">
    <source>
        <dbReference type="ARBA" id="ARBA00022679"/>
    </source>
</evidence>
<evidence type="ECO:0000259" key="12">
    <source>
        <dbReference type="PROSITE" id="PS50109"/>
    </source>
</evidence>
<evidence type="ECO:0000256" key="1">
    <source>
        <dbReference type="ARBA" id="ARBA00000085"/>
    </source>
</evidence>
<dbReference type="InterPro" id="IPR011110">
    <property type="entry name" value="Reg_prop"/>
</dbReference>
<dbReference type="Pfam" id="PF12833">
    <property type="entry name" value="HTH_18"/>
    <property type="match status" value="1"/>
</dbReference>
<evidence type="ECO:0000313" key="14">
    <source>
        <dbReference type="EMBL" id="KJD34748.1"/>
    </source>
</evidence>
<dbReference type="SUPFAM" id="SSF47384">
    <property type="entry name" value="Homodimeric domain of signal transducing histidine kinase"/>
    <property type="match status" value="1"/>
</dbReference>
<dbReference type="Pfam" id="PF00072">
    <property type="entry name" value="Response_reg"/>
    <property type="match status" value="1"/>
</dbReference>
<dbReference type="Gene3D" id="3.40.50.2300">
    <property type="match status" value="1"/>
</dbReference>
<dbReference type="SMART" id="SM00388">
    <property type="entry name" value="HisKA"/>
    <property type="match status" value="1"/>
</dbReference>
<keyword evidence="3 9" id="KW-0597">Phosphoprotein</keyword>
<dbReference type="Gene3D" id="3.30.565.10">
    <property type="entry name" value="Histidine kinase-like ATPase, C-terminal domain"/>
    <property type="match status" value="1"/>
</dbReference>
<comment type="catalytic activity">
    <reaction evidence="1">
        <text>ATP + protein L-histidine = ADP + protein N-phospho-L-histidine.</text>
        <dbReference type="EC" id="2.7.13.3"/>
    </reaction>
</comment>
<evidence type="ECO:0000256" key="3">
    <source>
        <dbReference type="ARBA" id="ARBA00022553"/>
    </source>
</evidence>
<reference evidence="14 15" key="1">
    <citation type="journal article" date="2015" name="Antonie Van Leeuwenhoek">
        <title>Tamlana nanhaiensis sp. nov., isolated from surface seawater collected from the South China Sea.</title>
        <authorList>
            <person name="Liu X."/>
            <person name="Lai Q."/>
            <person name="Du Y."/>
            <person name="Li G."/>
            <person name="Sun F."/>
            <person name="Shao Z."/>
        </authorList>
    </citation>
    <scope>NUCLEOTIDE SEQUENCE [LARGE SCALE GENOMIC DNA]</scope>
    <source>
        <strain evidence="14 15">FHC16</strain>
    </source>
</reference>
<dbReference type="InterPro" id="IPR009057">
    <property type="entry name" value="Homeodomain-like_sf"/>
</dbReference>
<keyword evidence="10" id="KW-1133">Transmembrane helix</keyword>
<dbReference type="PROSITE" id="PS50110">
    <property type="entry name" value="RESPONSE_REGULATORY"/>
    <property type="match status" value="1"/>
</dbReference>
<proteinExistence type="predicted"/>
<evidence type="ECO:0000256" key="2">
    <source>
        <dbReference type="ARBA" id="ARBA00012438"/>
    </source>
</evidence>
<dbReference type="PANTHER" id="PTHR43547:SF2">
    <property type="entry name" value="HYBRID SIGNAL TRANSDUCTION HISTIDINE KINASE C"/>
    <property type="match status" value="1"/>
</dbReference>
<dbReference type="SMART" id="SM00342">
    <property type="entry name" value="HTH_ARAC"/>
    <property type="match status" value="1"/>
</dbReference>
<dbReference type="PRINTS" id="PR00344">
    <property type="entry name" value="BCTRLSENSOR"/>
</dbReference>
<evidence type="ECO:0000256" key="7">
    <source>
        <dbReference type="ARBA" id="ARBA00023125"/>
    </source>
</evidence>
<keyword evidence="6" id="KW-0805">Transcription regulation</keyword>
<gene>
    <name evidence="14" type="ORF">PK35_03095</name>
</gene>
<dbReference type="Pfam" id="PF07495">
    <property type="entry name" value="Y_Y_Y"/>
    <property type="match status" value="1"/>
</dbReference>
<dbReference type="InterPro" id="IPR004358">
    <property type="entry name" value="Sig_transdc_His_kin-like_C"/>
</dbReference>
<dbReference type="InterPro" id="IPR003661">
    <property type="entry name" value="HisK_dim/P_dom"/>
</dbReference>
<dbReference type="Pfam" id="PF00512">
    <property type="entry name" value="HisKA"/>
    <property type="match status" value="1"/>
</dbReference>
<accession>A0A0D7W7V4</accession>
<evidence type="ECO:0000259" key="13">
    <source>
        <dbReference type="PROSITE" id="PS50110"/>
    </source>
</evidence>
<dbReference type="Pfam" id="PF02518">
    <property type="entry name" value="HATPase_c"/>
    <property type="match status" value="1"/>
</dbReference>
<dbReference type="InterPro" id="IPR003594">
    <property type="entry name" value="HATPase_dom"/>
</dbReference>
<name>A0A0D7W7V4_9FLAO</name>
<keyword evidence="5" id="KW-0418">Kinase</keyword>
<dbReference type="SUPFAM" id="SSF55874">
    <property type="entry name" value="ATPase domain of HSP90 chaperone/DNA topoisomerase II/histidine kinase"/>
    <property type="match status" value="1"/>
</dbReference>
<comment type="caution">
    <text evidence="14">The sequence shown here is derived from an EMBL/GenBank/DDBJ whole genome shotgun (WGS) entry which is preliminary data.</text>
</comment>
<evidence type="ECO:0000256" key="8">
    <source>
        <dbReference type="ARBA" id="ARBA00023163"/>
    </source>
</evidence>
<dbReference type="OrthoDB" id="1522078at2"/>
<dbReference type="InterPro" id="IPR013783">
    <property type="entry name" value="Ig-like_fold"/>
</dbReference>
<keyword evidence="10" id="KW-0472">Membrane</keyword>
<dbReference type="PROSITE" id="PS01124">
    <property type="entry name" value="HTH_ARAC_FAMILY_2"/>
    <property type="match status" value="1"/>
</dbReference>
<dbReference type="InterPro" id="IPR011123">
    <property type="entry name" value="Y_Y_Y"/>
</dbReference>
<evidence type="ECO:0000256" key="10">
    <source>
        <dbReference type="SAM" id="Phobius"/>
    </source>
</evidence>
<evidence type="ECO:0000313" key="15">
    <source>
        <dbReference type="Proteomes" id="UP000032361"/>
    </source>
</evidence>
<dbReference type="InterPro" id="IPR015943">
    <property type="entry name" value="WD40/YVTN_repeat-like_dom_sf"/>
</dbReference>
<organism evidence="14 15">
    <name type="scientific">Neotamlana nanhaiensis</name>
    <dbReference type="NCBI Taxonomy" id="1382798"/>
    <lineage>
        <taxon>Bacteria</taxon>
        <taxon>Pseudomonadati</taxon>
        <taxon>Bacteroidota</taxon>
        <taxon>Flavobacteriia</taxon>
        <taxon>Flavobacteriales</taxon>
        <taxon>Flavobacteriaceae</taxon>
        <taxon>Neotamlana</taxon>
    </lineage>
</organism>
<dbReference type="Gene3D" id="1.10.10.60">
    <property type="entry name" value="Homeodomain-like"/>
    <property type="match status" value="2"/>
</dbReference>
<feature type="domain" description="HTH araC/xylS-type" evidence="11">
    <location>
        <begin position="1334"/>
        <end position="1433"/>
    </location>
</feature>
<dbReference type="PANTHER" id="PTHR43547">
    <property type="entry name" value="TWO-COMPONENT HISTIDINE KINASE"/>
    <property type="match status" value="1"/>
</dbReference>
<dbReference type="RefSeq" id="WP_044625134.1">
    <property type="nucleotide sequence ID" value="NZ_JTDV01000001.1"/>
</dbReference>
<dbReference type="STRING" id="1382798.PK35_03095"/>
<dbReference type="GO" id="GO:0003700">
    <property type="term" value="F:DNA-binding transcription factor activity"/>
    <property type="evidence" value="ECO:0007669"/>
    <property type="project" value="InterPro"/>
</dbReference>
<evidence type="ECO:0000256" key="9">
    <source>
        <dbReference type="PROSITE-ProRule" id="PRU00169"/>
    </source>
</evidence>
<dbReference type="CDD" id="cd00082">
    <property type="entry name" value="HisKA"/>
    <property type="match status" value="1"/>
</dbReference>
<keyword evidence="8" id="KW-0804">Transcription</keyword>
<dbReference type="GO" id="GO:0043565">
    <property type="term" value="F:sequence-specific DNA binding"/>
    <property type="evidence" value="ECO:0007669"/>
    <property type="project" value="InterPro"/>
</dbReference>
<dbReference type="CDD" id="cd17574">
    <property type="entry name" value="REC_OmpR"/>
    <property type="match status" value="1"/>
</dbReference>
<dbReference type="InterPro" id="IPR011006">
    <property type="entry name" value="CheY-like_superfamily"/>
</dbReference>
<feature type="domain" description="Response regulatory" evidence="13">
    <location>
        <begin position="1187"/>
        <end position="1302"/>
    </location>
</feature>
<dbReference type="Gene3D" id="2.130.10.10">
    <property type="entry name" value="YVTN repeat-like/Quinoprotein amine dehydrogenase"/>
    <property type="match status" value="3"/>
</dbReference>
<dbReference type="CDD" id="cd00075">
    <property type="entry name" value="HATPase"/>
    <property type="match status" value="1"/>
</dbReference>
<keyword evidence="7" id="KW-0238">DNA-binding</keyword>
<dbReference type="InterPro" id="IPR005467">
    <property type="entry name" value="His_kinase_dom"/>
</dbReference>
<keyword evidence="15" id="KW-1185">Reference proteome</keyword>
<dbReference type="InterPro" id="IPR001789">
    <property type="entry name" value="Sig_transdc_resp-reg_receiver"/>
</dbReference>
<evidence type="ECO:0000259" key="11">
    <source>
        <dbReference type="PROSITE" id="PS01124"/>
    </source>
</evidence>
<dbReference type="Gene3D" id="1.10.287.130">
    <property type="match status" value="1"/>
</dbReference>
<dbReference type="FunFam" id="3.30.565.10:FF:000006">
    <property type="entry name" value="Sensor histidine kinase WalK"/>
    <property type="match status" value="1"/>
</dbReference>
<feature type="domain" description="Histidine kinase" evidence="12">
    <location>
        <begin position="933"/>
        <end position="1145"/>
    </location>
</feature>
<dbReference type="InterPro" id="IPR036890">
    <property type="entry name" value="HATPase_C_sf"/>
</dbReference>
<dbReference type="Gene3D" id="2.60.40.10">
    <property type="entry name" value="Immunoglobulins"/>
    <property type="match status" value="1"/>
</dbReference>
<protein>
    <recommendedName>
        <fullName evidence="2">histidine kinase</fullName>
        <ecNumber evidence="2">2.7.13.3</ecNumber>
    </recommendedName>
</protein>
<dbReference type="SMART" id="SM00448">
    <property type="entry name" value="REC"/>
    <property type="match status" value="1"/>
</dbReference>
<dbReference type="PROSITE" id="PS50109">
    <property type="entry name" value="HIS_KIN"/>
    <property type="match status" value="1"/>
</dbReference>
<dbReference type="SUPFAM" id="SSF46689">
    <property type="entry name" value="Homeodomain-like"/>
    <property type="match status" value="1"/>
</dbReference>
<feature type="modified residue" description="4-aspartylphosphate" evidence="9">
    <location>
        <position position="1235"/>
    </location>
</feature>
<dbReference type="Pfam" id="PF07494">
    <property type="entry name" value="Reg_prop"/>
    <property type="match status" value="4"/>
</dbReference>
<evidence type="ECO:0000256" key="5">
    <source>
        <dbReference type="ARBA" id="ARBA00022777"/>
    </source>
</evidence>
<dbReference type="EC" id="2.7.13.3" evidence="2"/>
<dbReference type="InterPro" id="IPR018060">
    <property type="entry name" value="HTH_AraC"/>
</dbReference>
<dbReference type="Proteomes" id="UP000032361">
    <property type="component" value="Unassembled WGS sequence"/>
</dbReference>
<keyword evidence="4" id="KW-0808">Transferase</keyword>
<dbReference type="PROSITE" id="PS00041">
    <property type="entry name" value="HTH_ARAC_FAMILY_1"/>
    <property type="match status" value="1"/>
</dbReference>
<dbReference type="SMART" id="SM00387">
    <property type="entry name" value="HATPase_c"/>
    <property type="match status" value="1"/>
</dbReference>
<dbReference type="GO" id="GO:0000155">
    <property type="term" value="F:phosphorelay sensor kinase activity"/>
    <property type="evidence" value="ECO:0007669"/>
    <property type="project" value="InterPro"/>
</dbReference>
<keyword evidence="10" id="KW-0812">Transmembrane</keyword>
<dbReference type="InterPro" id="IPR018062">
    <property type="entry name" value="HTH_AraC-typ_CS"/>
</dbReference>
<feature type="transmembrane region" description="Helical" evidence="10">
    <location>
        <begin position="887"/>
        <end position="907"/>
    </location>
</feature>